<protein>
    <recommendedName>
        <fullName evidence="4">RING-type E3 ubiquitin transferase</fullName>
        <ecNumber evidence="4">2.3.2.27</ecNumber>
    </recommendedName>
</protein>
<feature type="compositionally biased region" description="Basic residues" evidence="13">
    <location>
        <begin position="714"/>
        <end position="725"/>
    </location>
</feature>
<keyword evidence="6" id="KW-0597">Phosphoprotein</keyword>
<dbReference type="PROSITE" id="PS50089">
    <property type="entry name" value="ZF_RING_2"/>
    <property type="match status" value="1"/>
</dbReference>
<evidence type="ECO:0000256" key="3">
    <source>
        <dbReference type="ARBA" id="ARBA00004906"/>
    </source>
</evidence>
<evidence type="ECO:0000256" key="8">
    <source>
        <dbReference type="ARBA" id="ARBA00022723"/>
    </source>
</evidence>
<dbReference type="InterPro" id="IPR057634">
    <property type="entry name" value="PAH_ZNF598/HEL2"/>
</dbReference>
<dbReference type="GO" id="GO:0061630">
    <property type="term" value="F:ubiquitin protein ligase activity"/>
    <property type="evidence" value="ECO:0007669"/>
    <property type="project" value="UniProtKB-EC"/>
</dbReference>
<dbReference type="GO" id="GO:0072344">
    <property type="term" value="P:rescue of stalled ribosome"/>
    <property type="evidence" value="ECO:0007669"/>
    <property type="project" value="InterPro"/>
</dbReference>
<dbReference type="SUPFAM" id="SSF57850">
    <property type="entry name" value="RING/U-box"/>
    <property type="match status" value="1"/>
</dbReference>
<feature type="region of interest" description="Disordered" evidence="13">
    <location>
        <begin position="372"/>
        <end position="410"/>
    </location>
</feature>
<evidence type="ECO:0000256" key="1">
    <source>
        <dbReference type="ARBA" id="ARBA00000900"/>
    </source>
</evidence>
<dbReference type="InterPro" id="IPR041888">
    <property type="entry name" value="RING-HC_ZNF598/HEL2"/>
</dbReference>
<dbReference type="CDD" id="cd16615">
    <property type="entry name" value="RING-HC_ZNF598"/>
    <property type="match status" value="1"/>
</dbReference>
<dbReference type="Pfam" id="PF25447">
    <property type="entry name" value="RING_ZNF598"/>
    <property type="match status" value="1"/>
</dbReference>
<evidence type="ECO:0000256" key="4">
    <source>
        <dbReference type="ARBA" id="ARBA00012483"/>
    </source>
</evidence>
<dbReference type="InterPro" id="IPR001841">
    <property type="entry name" value="Znf_RING"/>
</dbReference>
<keyword evidence="7" id="KW-0808">Transferase</keyword>
<dbReference type="EMBL" id="CABFWN010000006">
    <property type="protein sequence ID" value="VUG20143.1"/>
    <property type="molecule type" value="Genomic_DNA"/>
</dbReference>
<comment type="subcellular location">
    <subcellularLocation>
        <location evidence="2">Cytoplasm</location>
    </subcellularLocation>
</comment>
<dbReference type="Gene3D" id="3.30.40.10">
    <property type="entry name" value="Zinc/RING finger domain, C3HC4 (zinc finger)"/>
    <property type="match status" value="1"/>
</dbReference>
<dbReference type="PANTHER" id="PTHR22938:SF0">
    <property type="entry name" value="E3 UBIQUITIN-PROTEIN LIGASE ZNF598"/>
    <property type="match status" value="1"/>
</dbReference>
<feature type="compositionally biased region" description="Basic and acidic residues" evidence="13">
    <location>
        <begin position="29"/>
        <end position="43"/>
    </location>
</feature>
<dbReference type="SMART" id="SM00355">
    <property type="entry name" value="ZnF_C2H2"/>
    <property type="match status" value="4"/>
</dbReference>
<feature type="region of interest" description="Disordered" evidence="13">
    <location>
        <begin position="507"/>
        <end position="653"/>
    </location>
</feature>
<gene>
    <name evidence="14" type="ORF">DEBR0S6_08900G</name>
</gene>
<dbReference type="GO" id="GO:0005737">
    <property type="term" value="C:cytoplasm"/>
    <property type="evidence" value="ECO:0007669"/>
    <property type="project" value="UniProtKB-SubCell"/>
</dbReference>
<evidence type="ECO:0000256" key="10">
    <source>
        <dbReference type="ARBA" id="ARBA00022833"/>
    </source>
</evidence>
<evidence type="ECO:0000256" key="11">
    <source>
        <dbReference type="ARBA" id="ARBA00035113"/>
    </source>
</evidence>
<keyword evidence="10" id="KW-0862">Zinc</keyword>
<dbReference type="InterPro" id="IPR044288">
    <property type="entry name" value="ZNF598/HEL2"/>
</dbReference>
<evidence type="ECO:0000256" key="6">
    <source>
        <dbReference type="ARBA" id="ARBA00022553"/>
    </source>
</evidence>
<keyword evidence="8" id="KW-0479">Metal-binding</keyword>
<evidence type="ECO:0000256" key="2">
    <source>
        <dbReference type="ARBA" id="ARBA00004496"/>
    </source>
</evidence>
<sequence>MPSESSTNQANKPKKGYRRRGGQRKPRKPRESQDREKSHHDNDALTNWKRNVIDPETEKELLKRKKDAISNKNKVQNETEEDSSLETCVVCANPIRIAALSPCNHVVCHMCAFRQRALFEKKQCLVCRTDADKLIFTDNPPASHKYSDVPRSSIISSNSKYGLEFTSKKVEQETFELLQYRCPVKDCHQEEKDGKTDDKEPRAPVFTTFKGLNQHVRDAHNKVYCQLCGKFKKAFISELPLYTTRELHIHESKGLSNEEGFKGHPMCKFCSGQRFYSEDELFIHMREKHERCQVCDQIDASHPQYFRDYKHLFEHFKEAHFICNVQSCLDKKFIVFANEFDLQAHMIKEHGNIYGTDQVMLPSAGLEYDGSNARSSAPGFGTRLSTLRGRSTKSKTSKDKQDSTESREVKSLRLQERARHYLHYSQSAFDKFTDCNKGYDDGKITASELVAKYKEIFGSKRSDEEGPVDYAVLIYELSRLYPSSSPKRKALDRINSSAMQRKKLDEQFPSLPGSSSNLQQGWDPPTKSSNQELFPSLPASRPVSFRSGSVRMSKSSSSPSWAPPLNAASIPGYLPKKSRRRIKTHSASLTNSRNTSSTSLGSVGSSSSSLGGAWGASVSARPSVHVGTSTKPLITSYSSSRSNSNSGLNDSMFPELPTVRKKVIPRVHPVKKTVSPWENRQTSAPSNSNTRNANDMFNMDSVRGALNETTNSQNKKKGKKKKKILLKIGVGH</sequence>
<dbReference type="AlphaFoldDB" id="A0A7D9H2E7"/>
<dbReference type="GO" id="GO:0008270">
    <property type="term" value="F:zinc ion binding"/>
    <property type="evidence" value="ECO:0007669"/>
    <property type="project" value="UniProtKB-KW"/>
</dbReference>
<dbReference type="PANTHER" id="PTHR22938">
    <property type="entry name" value="ZINC FINGER PROTEIN 598"/>
    <property type="match status" value="1"/>
</dbReference>
<feature type="compositionally biased region" description="Polar residues" evidence="13">
    <location>
        <begin position="676"/>
        <end position="695"/>
    </location>
</feature>
<feature type="compositionally biased region" description="Low complexity" evidence="13">
    <location>
        <begin position="544"/>
        <end position="569"/>
    </location>
</feature>
<dbReference type="InterPro" id="IPR013083">
    <property type="entry name" value="Znf_RING/FYVE/PHD"/>
</dbReference>
<dbReference type="InterPro" id="IPR013087">
    <property type="entry name" value="Znf_C2H2_type"/>
</dbReference>
<feature type="compositionally biased region" description="Low complexity" evidence="13">
    <location>
        <begin position="636"/>
        <end position="651"/>
    </location>
</feature>
<evidence type="ECO:0000256" key="7">
    <source>
        <dbReference type="ARBA" id="ARBA00022679"/>
    </source>
</evidence>
<evidence type="ECO:0000256" key="12">
    <source>
        <dbReference type="PROSITE-ProRule" id="PRU00175"/>
    </source>
</evidence>
<feature type="compositionally biased region" description="Polar residues" evidence="13">
    <location>
        <begin position="512"/>
        <end position="533"/>
    </location>
</feature>
<proteinExistence type="inferred from homology"/>
<comment type="similarity">
    <text evidence="11">Belongs to the ZNF598/HEL2 family.</text>
</comment>
<keyword evidence="9 12" id="KW-0863">Zinc-finger</keyword>
<evidence type="ECO:0000256" key="5">
    <source>
        <dbReference type="ARBA" id="ARBA00022490"/>
    </source>
</evidence>
<reference evidence="14 15" key="1">
    <citation type="submission" date="2019-07" db="EMBL/GenBank/DDBJ databases">
        <authorList>
            <person name="Friedrich A."/>
            <person name="Schacherer J."/>
        </authorList>
    </citation>
    <scope>NUCLEOTIDE SEQUENCE [LARGE SCALE GENOMIC DNA]</scope>
</reference>
<organism evidence="14 15">
    <name type="scientific">Dekkera bruxellensis</name>
    <name type="common">Brettanomyces custersii</name>
    <dbReference type="NCBI Taxonomy" id="5007"/>
    <lineage>
        <taxon>Eukaryota</taxon>
        <taxon>Fungi</taxon>
        <taxon>Dikarya</taxon>
        <taxon>Ascomycota</taxon>
        <taxon>Saccharomycotina</taxon>
        <taxon>Pichiomycetes</taxon>
        <taxon>Pichiales</taxon>
        <taxon>Pichiaceae</taxon>
        <taxon>Brettanomyces</taxon>
    </lineage>
</organism>
<feature type="region of interest" description="Disordered" evidence="13">
    <location>
        <begin position="672"/>
        <end position="732"/>
    </location>
</feature>
<evidence type="ECO:0000256" key="13">
    <source>
        <dbReference type="SAM" id="MobiDB-lite"/>
    </source>
</evidence>
<feature type="compositionally biased region" description="Basic and acidic residues" evidence="13">
    <location>
        <begin position="396"/>
        <end position="410"/>
    </location>
</feature>
<accession>A0A7D9H2E7</accession>
<evidence type="ECO:0000256" key="9">
    <source>
        <dbReference type="ARBA" id="ARBA00022771"/>
    </source>
</evidence>
<dbReference type="Pfam" id="PF23230">
    <property type="entry name" value="zf-C2H2_13"/>
    <property type="match status" value="1"/>
</dbReference>
<feature type="compositionally biased region" description="Low complexity" evidence="13">
    <location>
        <begin position="586"/>
        <end position="619"/>
    </location>
</feature>
<dbReference type="Proteomes" id="UP000478008">
    <property type="component" value="Unassembled WGS sequence"/>
</dbReference>
<dbReference type="Pfam" id="PF23202">
    <property type="entry name" value="PAH_ZNF598"/>
    <property type="match status" value="1"/>
</dbReference>
<comment type="catalytic activity">
    <reaction evidence="1">
        <text>S-ubiquitinyl-[E2 ubiquitin-conjugating enzyme]-L-cysteine + [acceptor protein]-L-lysine = [E2 ubiquitin-conjugating enzyme]-L-cysteine + N(6)-ubiquitinyl-[acceptor protein]-L-lysine.</text>
        <dbReference type="EC" id="2.3.2.27"/>
    </reaction>
</comment>
<keyword evidence="5" id="KW-0963">Cytoplasm</keyword>
<keyword evidence="15" id="KW-1185">Reference proteome</keyword>
<comment type="pathway">
    <text evidence="3">Protein modification; protein ubiquitination.</text>
</comment>
<dbReference type="EC" id="2.3.2.27" evidence="4"/>
<dbReference type="InterPro" id="IPR017907">
    <property type="entry name" value="Znf_RING_CS"/>
</dbReference>
<feature type="region of interest" description="Disordered" evidence="13">
    <location>
        <begin position="1"/>
        <end position="52"/>
    </location>
</feature>
<dbReference type="PROSITE" id="PS00518">
    <property type="entry name" value="ZF_RING_1"/>
    <property type="match status" value="1"/>
</dbReference>
<dbReference type="GO" id="GO:0043022">
    <property type="term" value="F:ribosome binding"/>
    <property type="evidence" value="ECO:0007669"/>
    <property type="project" value="TreeGrafter"/>
</dbReference>
<feature type="compositionally biased region" description="Polar residues" evidence="13">
    <location>
        <begin position="1"/>
        <end position="11"/>
    </location>
</feature>
<dbReference type="GO" id="GO:0016567">
    <property type="term" value="P:protein ubiquitination"/>
    <property type="evidence" value="ECO:0007669"/>
    <property type="project" value="TreeGrafter"/>
</dbReference>
<feature type="compositionally biased region" description="Polar residues" evidence="13">
    <location>
        <begin position="626"/>
        <end position="635"/>
    </location>
</feature>
<evidence type="ECO:0000313" key="14">
    <source>
        <dbReference type="EMBL" id="VUG20143.1"/>
    </source>
</evidence>
<name>A0A7D9H2E7_DEKBR</name>
<dbReference type="InterPro" id="IPR056437">
    <property type="entry name" value="Znf-C2H2_ZNF598/HEL2"/>
</dbReference>
<feature type="compositionally biased region" description="Basic residues" evidence="13">
    <location>
        <begin position="12"/>
        <end position="28"/>
    </location>
</feature>
<evidence type="ECO:0000313" key="15">
    <source>
        <dbReference type="Proteomes" id="UP000478008"/>
    </source>
</evidence>